<sequence length="195" mass="19828">MKKSLNIAAAALLLGSSAMAPLAFAQDATTPAVPATPGMQTPADPGAATPPAATTTTPAPNTSAANTGATGEYLTKQTETQVSANEFIGQPIYNGENESIGDINDLIIEEKGGIVAAVVGVGGFLGIGEKDVAVPMDKITITHEADSNDLKLTTMETADALKAAPEFQTLDDQKSASDTTMTPTDNTTTSSTDNN</sequence>
<feature type="region of interest" description="Disordered" evidence="1">
    <location>
        <begin position="33"/>
        <end position="68"/>
    </location>
</feature>
<dbReference type="SUPFAM" id="SSF50346">
    <property type="entry name" value="PRC-barrel domain"/>
    <property type="match status" value="1"/>
</dbReference>
<evidence type="ECO:0000313" key="4">
    <source>
        <dbReference type="EMBL" id="MFC3162357.1"/>
    </source>
</evidence>
<evidence type="ECO:0000259" key="3">
    <source>
        <dbReference type="Pfam" id="PF05239"/>
    </source>
</evidence>
<feature type="chain" id="PRO_5045926744" evidence="2">
    <location>
        <begin position="26"/>
        <end position="195"/>
    </location>
</feature>
<name>A0ABV7HVB7_9HYPH</name>
<evidence type="ECO:0000256" key="2">
    <source>
        <dbReference type="SAM" id="SignalP"/>
    </source>
</evidence>
<dbReference type="EMBL" id="JBHRTG010000003">
    <property type="protein sequence ID" value="MFC3162357.1"/>
    <property type="molecule type" value="Genomic_DNA"/>
</dbReference>
<keyword evidence="5" id="KW-1185">Reference proteome</keyword>
<dbReference type="PANTHER" id="PTHR36505:SF1">
    <property type="entry name" value="BLR1072 PROTEIN"/>
    <property type="match status" value="1"/>
</dbReference>
<dbReference type="RefSeq" id="WP_182305124.1">
    <property type="nucleotide sequence ID" value="NZ_CP059896.1"/>
</dbReference>
<evidence type="ECO:0000256" key="1">
    <source>
        <dbReference type="SAM" id="MobiDB-lite"/>
    </source>
</evidence>
<dbReference type="InterPro" id="IPR027275">
    <property type="entry name" value="PRC-brl_dom"/>
</dbReference>
<comment type="caution">
    <text evidence="4">The sequence shown here is derived from an EMBL/GenBank/DDBJ whole genome shotgun (WGS) entry which is preliminary data.</text>
</comment>
<dbReference type="Proteomes" id="UP001595647">
    <property type="component" value="Unassembled WGS sequence"/>
</dbReference>
<accession>A0ABV7HVB7</accession>
<dbReference type="InterPro" id="IPR011033">
    <property type="entry name" value="PRC_barrel-like_sf"/>
</dbReference>
<feature type="compositionally biased region" description="Low complexity" evidence="1">
    <location>
        <begin position="41"/>
        <end position="68"/>
    </location>
</feature>
<feature type="signal peptide" evidence="2">
    <location>
        <begin position="1"/>
        <end position="25"/>
    </location>
</feature>
<proteinExistence type="predicted"/>
<feature type="domain" description="PRC-barrel" evidence="3">
    <location>
        <begin position="80"/>
        <end position="142"/>
    </location>
</feature>
<evidence type="ECO:0000313" key="5">
    <source>
        <dbReference type="Proteomes" id="UP001595647"/>
    </source>
</evidence>
<organism evidence="4 5">
    <name type="scientific">Ciceribacter thiooxidans</name>
    <dbReference type="NCBI Taxonomy" id="1969821"/>
    <lineage>
        <taxon>Bacteria</taxon>
        <taxon>Pseudomonadati</taxon>
        <taxon>Pseudomonadota</taxon>
        <taxon>Alphaproteobacteria</taxon>
        <taxon>Hyphomicrobiales</taxon>
        <taxon>Rhizobiaceae</taxon>
        <taxon>Ciceribacter</taxon>
    </lineage>
</organism>
<feature type="region of interest" description="Disordered" evidence="1">
    <location>
        <begin position="163"/>
        <end position="195"/>
    </location>
</feature>
<reference evidence="5" key="1">
    <citation type="journal article" date="2019" name="Int. J. Syst. Evol. Microbiol.">
        <title>The Global Catalogue of Microorganisms (GCM) 10K type strain sequencing project: providing services to taxonomists for standard genome sequencing and annotation.</title>
        <authorList>
            <consortium name="The Broad Institute Genomics Platform"/>
            <consortium name="The Broad Institute Genome Sequencing Center for Infectious Disease"/>
            <person name="Wu L."/>
            <person name="Ma J."/>
        </authorList>
    </citation>
    <scope>NUCLEOTIDE SEQUENCE [LARGE SCALE GENOMIC DNA]</scope>
    <source>
        <strain evidence="5">KCTC 52231</strain>
    </source>
</reference>
<keyword evidence="2" id="KW-0732">Signal</keyword>
<protein>
    <submittedName>
        <fullName evidence="4">PRC-barrel domain-containing protein</fullName>
    </submittedName>
</protein>
<gene>
    <name evidence="4" type="ORF">ACFOHV_03575</name>
</gene>
<dbReference type="PANTHER" id="PTHR36505">
    <property type="entry name" value="BLR1072 PROTEIN"/>
    <property type="match status" value="1"/>
</dbReference>
<feature type="compositionally biased region" description="Low complexity" evidence="1">
    <location>
        <begin position="177"/>
        <end position="195"/>
    </location>
</feature>
<dbReference type="Gene3D" id="2.30.30.240">
    <property type="entry name" value="PRC-barrel domain"/>
    <property type="match status" value="1"/>
</dbReference>
<dbReference type="Pfam" id="PF05239">
    <property type="entry name" value="PRC"/>
    <property type="match status" value="1"/>
</dbReference>